<evidence type="ECO:0000313" key="3">
    <source>
        <dbReference type="Proteomes" id="UP000199181"/>
    </source>
</evidence>
<protein>
    <submittedName>
        <fullName evidence="2">Uncharacterized protein</fullName>
    </submittedName>
</protein>
<dbReference type="Proteomes" id="UP000199181">
    <property type="component" value="Unassembled WGS sequence"/>
</dbReference>
<proteinExistence type="predicted"/>
<dbReference type="AlphaFoldDB" id="A0A1I0JCE2"/>
<evidence type="ECO:0000313" key="2">
    <source>
        <dbReference type="EMBL" id="SEU07736.1"/>
    </source>
</evidence>
<accession>A0A1I0JCE2</accession>
<evidence type="ECO:0000256" key="1">
    <source>
        <dbReference type="SAM" id="MobiDB-lite"/>
    </source>
</evidence>
<gene>
    <name evidence="2" type="ORF">SAMN05443639_107148</name>
</gene>
<feature type="region of interest" description="Disordered" evidence="1">
    <location>
        <begin position="1"/>
        <end position="39"/>
    </location>
</feature>
<dbReference type="EMBL" id="FOIJ01000007">
    <property type="protein sequence ID" value="SEU07736.1"/>
    <property type="molecule type" value="Genomic_DNA"/>
</dbReference>
<organism evidence="2 3">
    <name type="scientific">Stigmatella erecta</name>
    <dbReference type="NCBI Taxonomy" id="83460"/>
    <lineage>
        <taxon>Bacteria</taxon>
        <taxon>Pseudomonadati</taxon>
        <taxon>Myxococcota</taxon>
        <taxon>Myxococcia</taxon>
        <taxon>Myxococcales</taxon>
        <taxon>Cystobacterineae</taxon>
        <taxon>Archangiaceae</taxon>
        <taxon>Stigmatella</taxon>
    </lineage>
</organism>
<keyword evidence="3" id="KW-1185">Reference proteome</keyword>
<sequence>MGPKQAPKQTPKKAPKQSPENAPDVYPPLTDLPPDQVRERDEKCRDYWNQCIALGGEYEMRGQFGQTICRSCYQRCRATGIWPDKVNDLECLGGD</sequence>
<name>A0A1I0JCE2_9BACT</name>
<reference evidence="3" key="1">
    <citation type="submission" date="2016-10" db="EMBL/GenBank/DDBJ databases">
        <authorList>
            <person name="Varghese N."/>
            <person name="Submissions S."/>
        </authorList>
    </citation>
    <scope>NUCLEOTIDE SEQUENCE [LARGE SCALE GENOMIC DNA]</scope>
    <source>
        <strain evidence="3">DSM 16858</strain>
    </source>
</reference>